<sequence>MNNVKRKVYDIEGLDEAQKDAYWAQIQNSKNRDAIIKNIDYIPERVNFPTKKELKEWKKFQREIFTWTTTRVENLGDDEIAQEQSLRELTDGQIYKNLSEVIQEIYPDEFEEVLQELDIEYRVESEDANPFATKSKKGTKSRSLKGAKSGLRADAALRRLGYPAPVHRAAYNHLSFAQRENLLIQLCTNSWSPASMAANGTDLYDLVSILRGRRCRNDWLSIPAARKVGLAVTSARERILSWALCRNNFHVAPGSTQQQYWDRCLRLIDRLARTVGTVGPTSAGVVCPWCGQVGNFHAGVPINNHYHPELIFIVKMFFMGEYLRSPPEIMWDCLSDDMMQIYMTFSTWMQDWKRAVQTICGGVSSWNMHFLNNQILSPESASRCGGVYFTLELMELLSTFHPRNLPEPPEYREDAVNSDFCWDGLLESNTYYWGVAMDGSGPGGIDNLMPGAPRQSAYRPAGARRYNYTERWPVEHPRRHTFVDLIHNRLREMLGPNPPRARGPPSLVPEGDLVRAAHLTPVQIALGAGGHLYLNRDGWLAFIS</sequence>
<dbReference type="OrthoDB" id="10579092at2759"/>
<evidence type="ECO:0000313" key="1">
    <source>
        <dbReference type="EMBL" id="EPS44462.1"/>
    </source>
</evidence>
<dbReference type="OMA" id="ECTASEV"/>
<dbReference type="EMBL" id="AQGS01000046">
    <property type="protein sequence ID" value="EPS44462.1"/>
    <property type="molecule type" value="Genomic_DNA"/>
</dbReference>
<accession>S8C9X4</accession>
<organism evidence="1 2">
    <name type="scientific">Dactylellina haptotyla (strain CBS 200.50)</name>
    <name type="common">Nematode-trapping fungus</name>
    <name type="synonym">Monacrosporium haptotylum</name>
    <dbReference type="NCBI Taxonomy" id="1284197"/>
    <lineage>
        <taxon>Eukaryota</taxon>
        <taxon>Fungi</taxon>
        <taxon>Dikarya</taxon>
        <taxon>Ascomycota</taxon>
        <taxon>Pezizomycotina</taxon>
        <taxon>Orbiliomycetes</taxon>
        <taxon>Orbiliales</taxon>
        <taxon>Orbiliaceae</taxon>
        <taxon>Dactylellina</taxon>
    </lineage>
</organism>
<reference evidence="2" key="2">
    <citation type="submission" date="2013-04" db="EMBL/GenBank/DDBJ databases">
        <title>Genomic mechanisms accounting for the adaptation to parasitism in nematode-trapping fungi.</title>
        <authorList>
            <person name="Ahren D.G."/>
        </authorList>
    </citation>
    <scope>NUCLEOTIDE SEQUENCE [LARGE SCALE GENOMIC DNA]</scope>
    <source>
        <strain evidence="2">CBS 200.50</strain>
    </source>
</reference>
<name>S8C9X4_DACHA</name>
<reference evidence="1 2" key="1">
    <citation type="journal article" date="2013" name="PLoS Genet.">
        <title>Genomic mechanisms accounting for the adaptation to parasitism in nematode-trapping fungi.</title>
        <authorList>
            <person name="Meerupati T."/>
            <person name="Andersson K.M."/>
            <person name="Friman E."/>
            <person name="Kumar D."/>
            <person name="Tunlid A."/>
            <person name="Ahren D."/>
        </authorList>
    </citation>
    <scope>NUCLEOTIDE SEQUENCE [LARGE SCALE GENOMIC DNA]</scope>
    <source>
        <strain evidence="1 2">CBS 200.50</strain>
    </source>
</reference>
<dbReference type="AlphaFoldDB" id="S8C9X4"/>
<gene>
    <name evidence="1" type="ORF">H072_1555</name>
</gene>
<protein>
    <submittedName>
        <fullName evidence="1">Uncharacterized protein</fullName>
    </submittedName>
</protein>
<dbReference type="Proteomes" id="UP000015100">
    <property type="component" value="Unassembled WGS sequence"/>
</dbReference>
<comment type="caution">
    <text evidence="1">The sequence shown here is derived from an EMBL/GenBank/DDBJ whole genome shotgun (WGS) entry which is preliminary data.</text>
</comment>
<evidence type="ECO:0000313" key="2">
    <source>
        <dbReference type="Proteomes" id="UP000015100"/>
    </source>
</evidence>
<proteinExistence type="predicted"/>
<dbReference type="HOGENOM" id="CLU_500590_0_0_1"/>
<keyword evidence="2" id="KW-1185">Reference proteome</keyword>